<dbReference type="EMBL" id="CP040825">
    <property type="protein sequence ID" value="QCZ36915.1"/>
    <property type="molecule type" value="Genomic_DNA"/>
</dbReference>
<evidence type="ECO:0000256" key="4">
    <source>
        <dbReference type="ARBA" id="ARBA00022833"/>
    </source>
</evidence>
<dbReference type="SUPFAM" id="SSF111304">
    <property type="entry name" value="Recombination protein RecR"/>
    <property type="match status" value="1"/>
</dbReference>
<dbReference type="InterPro" id="IPR023627">
    <property type="entry name" value="Rcmb_RecR"/>
</dbReference>
<dbReference type="GO" id="GO:0003677">
    <property type="term" value="F:DNA binding"/>
    <property type="evidence" value="ECO:0007669"/>
    <property type="project" value="UniProtKB-UniRule"/>
</dbReference>
<evidence type="ECO:0000313" key="10">
    <source>
        <dbReference type="Proteomes" id="UP000305457"/>
    </source>
</evidence>
<sequence>MFNNSDILQFIAKLKQIPGISKKQAEKIVYWILDNPKEVVEDIATSFLDLKDKTTFCELCANIKTDGKCIICHNPKRTNQLMIVENLQSLQKIESTDFYQGKYYVFNTLVENHGDLNKNKKQFDNLYDYATAFDEIIIAISPTLKGNLTSSVIKKQLVNMGLKVTELAIGVPLGASVDYIDPITLQFAIRNRRK</sequence>
<dbReference type="Pfam" id="PF21175">
    <property type="entry name" value="RecR_C"/>
    <property type="match status" value="1"/>
</dbReference>
<dbReference type="KEGG" id="mnh:FG904_02785"/>
<dbReference type="RefSeq" id="WP_139592395.1">
    <property type="nucleotide sequence ID" value="NZ_CP040825.1"/>
</dbReference>
<comment type="function">
    <text evidence="7">May play a role in DNA repair. It seems to be involved in an RecBC-independent recombinational process of DNA repair. It may act with RecF and RecO.</text>
</comment>
<dbReference type="InterPro" id="IPR006171">
    <property type="entry name" value="TOPRIM_dom"/>
</dbReference>
<evidence type="ECO:0000256" key="7">
    <source>
        <dbReference type="HAMAP-Rule" id="MF_00017"/>
    </source>
</evidence>
<feature type="domain" description="Toprim" evidence="8">
    <location>
        <begin position="79"/>
        <end position="172"/>
    </location>
</feature>
<keyword evidence="4 7" id="KW-0862">Zinc</keyword>
<dbReference type="HAMAP" id="MF_00017">
    <property type="entry name" value="RecR"/>
    <property type="match status" value="1"/>
</dbReference>
<organism evidence="9 10">
    <name type="scientific">Mycoplasma nasistruthionis</name>
    <dbReference type="NCBI Taxonomy" id="353852"/>
    <lineage>
        <taxon>Bacteria</taxon>
        <taxon>Bacillati</taxon>
        <taxon>Mycoplasmatota</taxon>
        <taxon>Mollicutes</taxon>
        <taxon>Mycoplasmataceae</taxon>
        <taxon>Mycoplasma</taxon>
    </lineage>
</organism>
<gene>
    <name evidence="7 9" type="primary">recR</name>
    <name evidence="9" type="ORF">FG904_02785</name>
</gene>
<evidence type="ECO:0000256" key="5">
    <source>
        <dbReference type="ARBA" id="ARBA00023172"/>
    </source>
</evidence>
<evidence type="ECO:0000256" key="1">
    <source>
        <dbReference type="ARBA" id="ARBA00022723"/>
    </source>
</evidence>
<keyword evidence="6 7" id="KW-0234">DNA repair</keyword>
<dbReference type="GO" id="GO:0008270">
    <property type="term" value="F:zinc ion binding"/>
    <property type="evidence" value="ECO:0007669"/>
    <property type="project" value="UniProtKB-KW"/>
</dbReference>
<evidence type="ECO:0000256" key="3">
    <source>
        <dbReference type="ARBA" id="ARBA00022771"/>
    </source>
</evidence>
<dbReference type="Pfam" id="PF13662">
    <property type="entry name" value="Toprim_4"/>
    <property type="match status" value="1"/>
</dbReference>
<name>A0A5B7XWM4_9MOLU</name>
<dbReference type="PANTHER" id="PTHR30446:SF0">
    <property type="entry name" value="RECOMBINATION PROTEIN RECR"/>
    <property type="match status" value="1"/>
</dbReference>
<keyword evidence="3 7" id="KW-0863">Zinc-finger</keyword>
<evidence type="ECO:0000259" key="8">
    <source>
        <dbReference type="PROSITE" id="PS50880"/>
    </source>
</evidence>
<dbReference type="PANTHER" id="PTHR30446">
    <property type="entry name" value="RECOMBINATION PROTEIN RECR"/>
    <property type="match status" value="1"/>
</dbReference>
<comment type="similarity">
    <text evidence="7">Belongs to the RecR family.</text>
</comment>
<dbReference type="Gene3D" id="1.10.8.420">
    <property type="entry name" value="RecR Domain 1"/>
    <property type="match status" value="1"/>
</dbReference>
<evidence type="ECO:0000313" key="9">
    <source>
        <dbReference type="EMBL" id="QCZ36915.1"/>
    </source>
</evidence>
<feature type="zinc finger region" description="C4-type" evidence="7">
    <location>
        <begin position="57"/>
        <end position="72"/>
    </location>
</feature>
<reference evidence="9 10" key="1">
    <citation type="submission" date="2019-06" db="EMBL/GenBank/DDBJ databases">
        <title>Mycoplasma sp. 2F1A isolated from ostrich.</title>
        <authorList>
            <person name="Spergser J."/>
        </authorList>
    </citation>
    <scope>NUCLEOTIDE SEQUENCE [LARGE SCALE GENOMIC DNA]</scope>
    <source>
        <strain evidence="9 10">2F1A</strain>
    </source>
</reference>
<keyword evidence="5 7" id="KW-0233">DNA recombination</keyword>
<dbReference type="Proteomes" id="UP000305457">
    <property type="component" value="Chromosome"/>
</dbReference>
<protein>
    <recommendedName>
        <fullName evidence="7">Recombination protein RecR</fullName>
    </recommendedName>
</protein>
<dbReference type="InterPro" id="IPR000093">
    <property type="entry name" value="DNA_Rcmb_RecR"/>
</dbReference>
<dbReference type="PROSITE" id="PS50880">
    <property type="entry name" value="TOPRIM"/>
    <property type="match status" value="1"/>
</dbReference>
<dbReference type="GO" id="GO:0006281">
    <property type="term" value="P:DNA repair"/>
    <property type="evidence" value="ECO:0007669"/>
    <property type="project" value="UniProtKB-UniRule"/>
</dbReference>
<proteinExistence type="inferred from homology"/>
<dbReference type="OrthoDB" id="9802672at2"/>
<evidence type="ECO:0000256" key="6">
    <source>
        <dbReference type="ARBA" id="ARBA00023204"/>
    </source>
</evidence>
<dbReference type="Gene3D" id="3.40.1360.10">
    <property type="match status" value="1"/>
</dbReference>
<keyword evidence="1 7" id="KW-0479">Metal-binding</keyword>
<evidence type="ECO:0000256" key="2">
    <source>
        <dbReference type="ARBA" id="ARBA00022763"/>
    </source>
</evidence>
<accession>A0A5B7XWM4</accession>
<dbReference type="GO" id="GO:0006310">
    <property type="term" value="P:DNA recombination"/>
    <property type="evidence" value="ECO:0007669"/>
    <property type="project" value="UniProtKB-UniRule"/>
</dbReference>
<keyword evidence="2 7" id="KW-0227">DNA damage</keyword>
<dbReference type="AlphaFoldDB" id="A0A5B7XWM4"/>